<feature type="chain" id="PRO_5002742374" evidence="3">
    <location>
        <begin position="19"/>
        <end position="527"/>
    </location>
</feature>
<accession>A9QVL6</accession>
<evidence type="ECO:0000259" key="4">
    <source>
        <dbReference type="PROSITE" id="PS51767"/>
    </source>
</evidence>
<name>A9QVL6_PICPA</name>
<proteinExistence type="inferred from homology"/>
<dbReference type="AlphaFoldDB" id="A9QVL6"/>
<comment type="similarity">
    <text evidence="1">Belongs to the peptidase A1 family.</text>
</comment>
<evidence type="ECO:0000313" key="5">
    <source>
        <dbReference type="EMBL" id="ABX60405.1"/>
    </source>
</evidence>
<dbReference type="PRINTS" id="PR00792">
    <property type="entry name" value="PEPSIN"/>
</dbReference>
<reference evidence="5" key="1">
    <citation type="submission" date="2007-11" db="EMBL/GenBank/DDBJ databases">
        <title>Molecular cloning of Pichia pastoris YPS2 and construction of PpYPS2 null mutant.</title>
        <authorList>
            <person name="Qin Z."/>
            <person name="Yao X."/>
            <person name="Zhao H."/>
            <person name="Xue C."/>
            <person name="Xiong X."/>
            <person name="Duan Q."/>
            <person name="Li X."/>
            <person name="Wang L."/>
            <person name="Long J."/>
            <person name="He Q."/>
            <person name="Wang Y."/>
            <person name="Sun B."/>
            <person name="Liu Z."/>
        </authorList>
    </citation>
    <scope>NUCLEOTIDE SEQUENCE</scope>
    <source>
        <strain evidence="5">GS115</strain>
    </source>
</reference>
<dbReference type="PROSITE" id="PS51767">
    <property type="entry name" value="PEPTIDASE_A1"/>
    <property type="match status" value="1"/>
</dbReference>
<organism evidence="5">
    <name type="scientific">Komagataella pastoris</name>
    <name type="common">Yeast</name>
    <name type="synonym">Pichia pastoris</name>
    <dbReference type="NCBI Taxonomy" id="4922"/>
    <lineage>
        <taxon>Eukaryota</taxon>
        <taxon>Fungi</taxon>
        <taxon>Dikarya</taxon>
        <taxon>Ascomycota</taxon>
        <taxon>Saccharomycotina</taxon>
        <taxon>Pichiomycetes</taxon>
        <taxon>Pichiales</taxon>
        <taxon>Pichiaceae</taxon>
        <taxon>Komagataella</taxon>
    </lineage>
</organism>
<evidence type="ECO:0000256" key="2">
    <source>
        <dbReference type="ARBA" id="ARBA00023157"/>
    </source>
</evidence>
<dbReference type="GO" id="GO:0004190">
    <property type="term" value="F:aspartic-type endopeptidase activity"/>
    <property type="evidence" value="ECO:0007669"/>
    <property type="project" value="InterPro"/>
</dbReference>
<keyword evidence="5" id="KW-0645">Protease</keyword>
<dbReference type="SUPFAM" id="SSF50630">
    <property type="entry name" value="Acid proteases"/>
    <property type="match status" value="1"/>
</dbReference>
<keyword evidence="2" id="KW-1015">Disulfide bond</keyword>
<evidence type="ECO:0000256" key="3">
    <source>
        <dbReference type="SAM" id="SignalP"/>
    </source>
</evidence>
<dbReference type="GO" id="GO:0006508">
    <property type="term" value="P:proteolysis"/>
    <property type="evidence" value="ECO:0007669"/>
    <property type="project" value="UniProtKB-KW"/>
</dbReference>
<dbReference type="Gene3D" id="2.40.70.10">
    <property type="entry name" value="Acid Proteases"/>
    <property type="match status" value="2"/>
</dbReference>
<keyword evidence="3" id="KW-0732">Signal</keyword>
<sequence length="527" mass="58575">MNPSSLILLALSIGYSIAESNFSFKPSKLPLKKHRDSSSPHERFLKRDGPYHPLEADAYFYYTTSILVGSEEEKVEVTVDLGTSDLWVVDYNTGLCDRSFDETYLKRSLDTSEEDYSAGDLGSSVGVRSARKFLRKRDTNQTEVNEANYGACPNSITFNPENSSSFQSNDTAFNISYFDGTSASGFWATDTIYFGDLEVSEQFFGLANLTISYGGVLGLGPSNLQTTNANPNGEEFIYSGVLDSMRDQGLINSASFSIYLNPENFRDEDNYSNEGAILFGAIDNAKIDGSLKLLPYVTSGGHSQIDANFTYITLNNIAVADNDTALIVETNPQLAMLNPKFIYTYFPNEVLTRLVNSIDNLEYDPVEGLYRIRRTNIRDINKKIIEFQFGDEIVIHSPLSNYLSDTWVPSTNYTYLEIQDSREDFFILGNAFFKSAYLFFDNDNSEVGIGQLKVTDKEDIVPVGEFSLDQDSGYSSTWSTFSYETGSAPLGTSTFETSTKTSSDGAAPSVSHINTSSYLFAFVLLFL</sequence>
<dbReference type="InterPro" id="IPR021109">
    <property type="entry name" value="Peptidase_aspartic_dom_sf"/>
</dbReference>
<dbReference type="PANTHER" id="PTHR47966:SF65">
    <property type="entry name" value="ASPARTIC-TYPE ENDOPEPTIDASE"/>
    <property type="match status" value="1"/>
</dbReference>
<dbReference type="InterPro" id="IPR033121">
    <property type="entry name" value="PEPTIDASE_A1"/>
</dbReference>
<keyword evidence="5" id="KW-0378">Hydrolase</keyword>
<dbReference type="InterPro" id="IPR001461">
    <property type="entry name" value="Aspartic_peptidase_A1"/>
</dbReference>
<dbReference type="Pfam" id="PF00026">
    <property type="entry name" value="Asp"/>
    <property type="match status" value="1"/>
</dbReference>
<protein>
    <submittedName>
        <fullName evidence="5">Aspartic protease yapsin 2</fullName>
    </submittedName>
</protein>
<evidence type="ECO:0000256" key="1">
    <source>
        <dbReference type="ARBA" id="ARBA00007447"/>
    </source>
</evidence>
<feature type="domain" description="Peptidase A1" evidence="4">
    <location>
        <begin position="62"/>
        <end position="450"/>
    </location>
</feature>
<gene>
    <name evidence="5" type="primary">YPS2</name>
</gene>
<dbReference type="EMBL" id="EU272046">
    <property type="protein sequence ID" value="ABX60405.1"/>
    <property type="molecule type" value="Genomic_DNA"/>
</dbReference>
<feature type="signal peptide" evidence="3">
    <location>
        <begin position="1"/>
        <end position="18"/>
    </location>
</feature>
<dbReference type="SMR" id="A9QVL6"/>
<dbReference type="PANTHER" id="PTHR47966">
    <property type="entry name" value="BETA-SITE APP-CLEAVING ENZYME, ISOFORM A-RELATED"/>
    <property type="match status" value="1"/>
</dbReference>